<dbReference type="RefSeq" id="WP_108971576.1">
    <property type="nucleotide sequence ID" value="NZ_CP022188.1"/>
</dbReference>
<gene>
    <name evidence="1" type="ORF">CEW87_04100</name>
</gene>
<accession>A0A2U8H1Q5</accession>
<dbReference type="AlphaFoldDB" id="A0A2U8H1Q5"/>
<proteinExistence type="predicted"/>
<evidence type="ECO:0000313" key="2">
    <source>
        <dbReference type="Proteomes" id="UP000244902"/>
    </source>
</evidence>
<protein>
    <submittedName>
        <fullName evidence="1">Uncharacterized protein</fullName>
    </submittedName>
</protein>
<dbReference type="Proteomes" id="UP000244902">
    <property type="component" value="Chromosome"/>
</dbReference>
<name>A0A2U8H1Q5_9RHOO</name>
<organism evidence="1 2">
    <name type="scientific">Parazoarcus communis</name>
    <dbReference type="NCBI Taxonomy" id="41977"/>
    <lineage>
        <taxon>Bacteria</taxon>
        <taxon>Pseudomonadati</taxon>
        <taxon>Pseudomonadota</taxon>
        <taxon>Betaproteobacteria</taxon>
        <taxon>Rhodocyclales</taxon>
        <taxon>Zoogloeaceae</taxon>
        <taxon>Parazoarcus</taxon>
    </lineage>
</organism>
<sequence length="71" mass="7693">MSAARHLKANSRGSWANVLLFPADKSDQVKDACEQLLQAAGGSVSFKITDDKNVTLSALDARFEPVGWSDR</sequence>
<dbReference type="EMBL" id="CP022188">
    <property type="protein sequence ID" value="AWI78615.1"/>
    <property type="molecule type" value="Genomic_DNA"/>
</dbReference>
<dbReference type="OrthoDB" id="9182582at2"/>
<reference evidence="1 2" key="1">
    <citation type="submission" date="2017-06" db="EMBL/GenBank/DDBJ databases">
        <title>Azoarcus sp. TSNA42 complete genome sequence.</title>
        <authorList>
            <person name="Woo J.-H."/>
            <person name="Kim H.-S."/>
        </authorList>
    </citation>
    <scope>NUCLEOTIDE SEQUENCE [LARGE SCALE GENOMIC DNA]</scope>
    <source>
        <strain evidence="1 2">TSNA42</strain>
    </source>
</reference>
<evidence type="ECO:0000313" key="1">
    <source>
        <dbReference type="EMBL" id="AWI78615.1"/>
    </source>
</evidence>